<evidence type="ECO:0000313" key="1">
    <source>
        <dbReference type="EMBL" id="JAP94032.1"/>
    </source>
</evidence>
<sequence>LQSIYYCDICQTPAGLYLVYINLTTSCVITKEFYISREIYLKISKFDWDQSDFQNNFLYTQQKYSFEFAPDSAQLEVECKDNFSEFSSTQFSISKTDFQYSCEFKLIVPSDTKIYKVLILNSGFDTQNCKILSQKFDLNQQTVIHEKQNYYLKCLDTSNNEVEILQLKVNSQSAKSFLTADSLEVQFCQTELGCFDGEILVASEKIALPQTITQFQRLSPQEKLS</sequence>
<accession>A0A146KB27</accession>
<protein>
    <submittedName>
        <fullName evidence="1">Uncharacterized protein</fullName>
    </submittedName>
</protein>
<gene>
    <name evidence="1" type="ORF">TPC1_13460</name>
</gene>
<dbReference type="AlphaFoldDB" id="A0A146KB27"/>
<feature type="non-terminal residue" evidence="1">
    <location>
        <position position="225"/>
    </location>
</feature>
<proteinExistence type="predicted"/>
<feature type="non-terminal residue" evidence="1">
    <location>
        <position position="1"/>
    </location>
</feature>
<reference evidence="1" key="1">
    <citation type="submission" date="2015-07" db="EMBL/GenBank/DDBJ databases">
        <title>Adaptation to a free-living lifestyle via gene acquisitions in the diplomonad Trepomonas sp. PC1.</title>
        <authorList>
            <person name="Xu F."/>
            <person name="Jerlstrom-Hultqvist J."/>
            <person name="Kolisko M."/>
            <person name="Simpson A.G.B."/>
            <person name="Roger A.J."/>
            <person name="Svard S.G."/>
            <person name="Andersson J.O."/>
        </authorList>
    </citation>
    <scope>NUCLEOTIDE SEQUENCE</scope>
    <source>
        <strain evidence="1">PC1</strain>
    </source>
</reference>
<name>A0A146KB27_9EUKA</name>
<organism evidence="1">
    <name type="scientific">Trepomonas sp. PC1</name>
    <dbReference type="NCBI Taxonomy" id="1076344"/>
    <lineage>
        <taxon>Eukaryota</taxon>
        <taxon>Metamonada</taxon>
        <taxon>Diplomonadida</taxon>
        <taxon>Hexamitidae</taxon>
        <taxon>Hexamitinae</taxon>
        <taxon>Trepomonas</taxon>
    </lineage>
</organism>
<dbReference type="EMBL" id="GDID01002574">
    <property type="protein sequence ID" value="JAP94032.1"/>
    <property type="molecule type" value="Transcribed_RNA"/>
</dbReference>